<accession>A0A081Q430</accession>
<name>A0A081Q430_STRMT</name>
<gene>
    <name evidence="1" type="ORF">SK629_0439</name>
</gene>
<organism evidence="1 2">
    <name type="scientific">Streptococcus mitis</name>
    <dbReference type="NCBI Taxonomy" id="28037"/>
    <lineage>
        <taxon>Bacteria</taxon>
        <taxon>Bacillati</taxon>
        <taxon>Bacillota</taxon>
        <taxon>Bacilli</taxon>
        <taxon>Lactobacillales</taxon>
        <taxon>Streptococcaceae</taxon>
        <taxon>Streptococcus</taxon>
        <taxon>Streptococcus mitis group</taxon>
    </lineage>
</organism>
<comment type="caution">
    <text evidence="1">The sequence shown here is derived from an EMBL/GenBank/DDBJ whole genome shotgun (WGS) entry which is preliminary data.</text>
</comment>
<evidence type="ECO:0000313" key="1">
    <source>
        <dbReference type="EMBL" id="KEQ37703.1"/>
    </source>
</evidence>
<evidence type="ECO:0000313" key="2">
    <source>
        <dbReference type="Proteomes" id="UP000028090"/>
    </source>
</evidence>
<reference evidence="1 2" key="1">
    <citation type="submission" date="2014-05" db="EMBL/GenBank/DDBJ databases">
        <authorList>
            <person name="Daugherty S.C."/>
            <person name="Tallon L.J."/>
            <person name="Sadzewicz L."/>
            <person name="Kilian M."/>
            <person name="Tettelin H."/>
        </authorList>
    </citation>
    <scope>NUCLEOTIDE SEQUENCE [LARGE SCALE GENOMIC DNA]</scope>
    <source>
        <strain evidence="1 2">SK629</strain>
    </source>
</reference>
<sequence>MAKKKNRKKELKRQQKLDIKVISEEEATWTEIMAQNPTFVERRTIQNFDELHTAVMQYADEYGEYPDVQLINYQLKNGSFDWHEDHALFREAMHTPNTQKRNKLLKQVLKINPDYFAADFHLFLSEVEDFDLSTFKKVLDFEILVLEKWKMNGYNSWNYFEARPILSALMFLIEYYMMENFNSKAIELIDLYLSKRPERFPPNFVFCMLSLYHITGQELKVERFYREELNKGKRDDTILIHAIISAFSQGKIEEASQLFAKLVEINDEAVEFFIEEDWQFKVIDIEDQECYCPNSVESLQASLYPLFDYLLENIILTKFLTNEAKKFRRKPVFSNHSSIIRNLSEVTDWHSFMNEETMKGIRMDLVHIFVENGIRRSSDFKKWTEKEVLALKGIGPVTVKKLKENGIKFKNEK</sequence>
<dbReference type="OrthoDB" id="2209931at2"/>
<evidence type="ECO:0008006" key="3">
    <source>
        <dbReference type="Google" id="ProtNLM"/>
    </source>
</evidence>
<proteinExistence type="predicted"/>
<dbReference type="AlphaFoldDB" id="A0A081Q430"/>
<protein>
    <recommendedName>
        <fullName evidence="3">Helicase</fullName>
    </recommendedName>
</protein>
<dbReference type="PATRIC" id="fig|28037.95.peg.399"/>
<dbReference type="RefSeq" id="WP_042900378.1">
    <property type="nucleotide sequence ID" value="NZ_JPFU01000005.1"/>
</dbReference>
<dbReference type="EMBL" id="JPFU01000005">
    <property type="protein sequence ID" value="KEQ37703.1"/>
    <property type="molecule type" value="Genomic_DNA"/>
</dbReference>
<dbReference type="Proteomes" id="UP000028090">
    <property type="component" value="Unassembled WGS sequence"/>
</dbReference>